<proteinExistence type="predicted"/>
<dbReference type="InterPro" id="IPR036770">
    <property type="entry name" value="Ankyrin_rpt-contain_sf"/>
</dbReference>
<sequence>INIPGEDGGYALHEQLLDGRSEEEFVRFLLLHNQGAVSIPDDDGWLPLHFACMWRPLSIVKLVYDACPMALHRQNDGGRTPLDIARCQNKEEVVAFLEALLELERQAREISQPDGNGQLPIQRVLRSSEAQAYGCCQS</sequence>
<comment type="caution">
    <text evidence="1">The sequence shown here is derived from an EMBL/GenBank/DDBJ whole genome shotgun (WGS) entry which is preliminary data.</text>
</comment>
<accession>A0ABD3N5K1</accession>
<dbReference type="AlphaFoldDB" id="A0ABD3N5K1"/>
<dbReference type="Proteomes" id="UP001530400">
    <property type="component" value="Unassembled WGS sequence"/>
</dbReference>
<evidence type="ECO:0000313" key="1">
    <source>
        <dbReference type="EMBL" id="KAL3771340.1"/>
    </source>
</evidence>
<protein>
    <submittedName>
        <fullName evidence="1">Uncharacterized protein</fullName>
    </submittedName>
</protein>
<feature type="non-terminal residue" evidence="1">
    <location>
        <position position="1"/>
    </location>
</feature>
<organism evidence="1 2">
    <name type="scientific">Cyclotella atomus</name>
    <dbReference type="NCBI Taxonomy" id="382360"/>
    <lineage>
        <taxon>Eukaryota</taxon>
        <taxon>Sar</taxon>
        <taxon>Stramenopiles</taxon>
        <taxon>Ochrophyta</taxon>
        <taxon>Bacillariophyta</taxon>
        <taxon>Coscinodiscophyceae</taxon>
        <taxon>Thalassiosirophycidae</taxon>
        <taxon>Stephanodiscales</taxon>
        <taxon>Stephanodiscaceae</taxon>
        <taxon>Cyclotella</taxon>
    </lineage>
</organism>
<name>A0ABD3N5K1_9STRA</name>
<dbReference type="SUPFAM" id="SSF48403">
    <property type="entry name" value="Ankyrin repeat"/>
    <property type="match status" value="1"/>
</dbReference>
<dbReference type="InterPro" id="IPR002110">
    <property type="entry name" value="Ankyrin_rpt"/>
</dbReference>
<reference evidence="1 2" key="1">
    <citation type="submission" date="2024-10" db="EMBL/GenBank/DDBJ databases">
        <title>Updated reference genomes for cyclostephanoid diatoms.</title>
        <authorList>
            <person name="Roberts W.R."/>
            <person name="Alverson A.J."/>
        </authorList>
    </citation>
    <scope>NUCLEOTIDE SEQUENCE [LARGE SCALE GENOMIC DNA]</scope>
    <source>
        <strain evidence="1 2">AJA010-31</strain>
    </source>
</reference>
<keyword evidence="2" id="KW-1185">Reference proteome</keyword>
<dbReference type="Gene3D" id="1.25.40.20">
    <property type="entry name" value="Ankyrin repeat-containing domain"/>
    <property type="match status" value="1"/>
</dbReference>
<dbReference type="EMBL" id="JALLPJ020001289">
    <property type="protein sequence ID" value="KAL3771340.1"/>
    <property type="molecule type" value="Genomic_DNA"/>
</dbReference>
<dbReference type="Pfam" id="PF12796">
    <property type="entry name" value="Ank_2"/>
    <property type="match status" value="1"/>
</dbReference>
<gene>
    <name evidence="1" type="ORF">ACHAWO_005406</name>
</gene>
<evidence type="ECO:0000313" key="2">
    <source>
        <dbReference type="Proteomes" id="UP001530400"/>
    </source>
</evidence>